<dbReference type="GO" id="GO:0005829">
    <property type="term" value="C:cytosol"/>
    <property type="evidence" value="ECO:0007669"/>
    <property type="project" value="TreeGrafter"/>
</dbReference>
<keyword evidence="10" id="KW-1185">Reference proteome</keyword>
<dbReference type="SUPFAM" id="SSF52374">
    <property type="entry name" value="Nucleotidylyl transferase"/>
    <property type="match status" value="1"/>
</dbReference>
<dbReference type="InterPro" id="IPR014729">
    <property type="entry name" value="Rossmann-like_a/b/a_fold"/>
</dbReference>
<evidence type="ECO:0000256" key="3">
    <source>
        <dbReference type="ARBA" id="ARBA00022741"/>
    </source>
</evidence>
<keyword evidence="6 7" id="KW-0030">Aminoacyl-tRNA synthetase</keyword>
<evidence type="ECO:0000256" key="4">
    <source>
        <dbReference type="ARBA" id="ARBA00022833"/>
    </source>
</evidence>
<feature type="domain" description="Glutamyl/glutaminyl-tRNA synthetase class Ib catalytic" evidence="8">
    <location>
        <begin position="6"/>
        <end position="263"/>
    </location>
</feature>
<keyword evidence="3 7" id="KW-0547">Nucleotide-binding</keyword>
<evidence type="ECO:0000256" key="7">
    <source>
        <dbReference type="RuleBase" id="RU363037"/>
    </source>
</evidence>
<evidence type="ECO:0000313" key="9">
    <source>
        <dbReference type="EMBL" id="MTD95079.1"/>
    </source>
</evidence>
<dbReference type="PRINTS" id="PR00987">
    <property type="entry name" value="TRNASYNTHGLU"/>
</dbReference>
<dbReference type="GO" id="GO:0006424">
    <property type="term" value="P:glutamyl-tRNA aminoacylation"/>
    <property type="evidence" value="ECO:0007669"/>
    <property type="project" value="TreeGrafter"/>
</dbReference>
<protein>
    <submittedName>
        <fullName evidence="9">tRNA glutamyl-Q(34) synthetase GluQRS</fullName>
        <ecNumber evidence="9">6.1.1.-</ecNumber>
    </submittedName>
</protein>
<dbReference type="PANTHER" id="PTHR43311">
    <property type="entry name" value="GLUTAMATE--TRNA LIGASE"/>
    <property type="match status" value="1"/>
</dbReference>
<keyword evidence="4" id="KW-0862">Zinc</keyword>
<dbReference type="PROSITE" id="PS00178">
    <property type="entry name" value="AA_TRNA_LIGASE_I"/>
    <property type="match status" value="1"/>
</dbReference>
<dbReference type="GO" id="GO:0005524">
    <property type="term" value="F:ATP binding"/>
    <property type="evidence" value="ECO:0007669"/>
    <property type="project" value="UniProtKB-KW"/>
</dbReference>
<evidence type="ECO:0000256" key="1">
    <source>
        <dbReference type="ARBA" id="ARBA00022598"/>
    </source>
</evidence>
<dbReference type="PANTHER" id="PTHR43311:SF1">
    <property type="entry name" value="GLUTAMYL-Q TRNA(ASP) SYNTHETASE"/>
    <property type="match status" value="1"/>
</dbReference>
<name>A0A6I3KKU2_9HYPH</name>
<keyword evidence="1 7" id="KW-0436">Ligase</keyword>
<sequence>MAVPVFRFAPSPNGPLHLGHALSALTGFDMARRAGGRFLVRVEDIDVTRCREEHVTGIFDDLAWLGIAWEEPVLRQSQHFAVYAKAAQRLEAQGLLYPCFASRSEIEAAAVPGAVDPDGAALYPGLHKGLRPDEIEDRMRNGERFALRIDMARALAKATERLAGAPLTFTELDAEGVREVTEARPERWGDAVILRKDVPASYHLAVVVDDARQAITHVTRGRDLYAATDLHRLLQVLLGLPEPRYHHHRLLTDADGRKLAKSARDTGLGELRASGSSATDVRRMLGLS</sequence>
<keyword evidence="2" id="KW-0479">Metal-binding</keyword>
<comment type="caution">
    <text evidence="9">The sequence shown here is derived from an EMBL/GenBank/DDBJ whole genome shotgun (WGS) entry which is preliminary data.</text>
</comment>
<proteinExistence type="inferred from homology"/>
<dbReference type="EC" id="6.1.1.-" evidence="9"/>
<gene>
    <name evidence="9" type="ORF">GIW81_12125</name>
</gene>
<dbReference type="InterPro" id="IPR001412">
    <property type="entry name" value="aa-tRNA-synth_I_CS"/>
</dbReference>
<dbReference type="EMBL" id="WMBQ01000001">
    <property type="protein sequence ID" value="MTD95079.1"/>
    <property type="molecule type" value="Genomic_DNA"/>
</dbReference>
<dbReference type="Proteomes" id="UP000440694">
    <property type="component" value="Unassembled WGS sequence"/>
</dbReference>
<evidence type="ECO:0000256" key="6">
    <source>
        <dbReference type="ARBA" id="ARBA00023146"/>
    </source>
</evidence>
<evidence type="ECO:0000256" key="2">
    <source>
        <dbReference type="ARBA" id="ARBA00022723"/>
    </source>
</evidence>
<evidence type="ECO:0000259" key="8">
    <source>
        <dbReference type="Pfam" id="PF00749"/>
    </source>
</evidence>
<dbReference type="InterPro" id="IPR020058">
    <property type="entry name" value="Glu/Gln-tRNA-synth_Ib_cat-dom"/>
</dbReference>
<reference evidence="9 10" key="1">
    <citation type="submission" date="2019-11" db="EMBL/GenBank/DDBJ databases">
        <title>Identification of a novel strain.</title>
        <authorList>
            <person name="Xu Q."/>
            <person name="Wang G."/>
        </authorList>
    </citation>
    <scope>NUCLEOTIDE SEQUENCE [LARGE SCALE GENOMIC DNA]</scope>
    <source>
        <strain evidence="10">xq</strain>
    </source>
</reference>
<dbReference type="Gene3D" id="3.40.50.620">
    <property type="entry name" value="HUPs"/>
    <property type="match status" value="1"/>
</dbReference>
<accession>A0A6I3KKU2</accession>
<dbReference type="InterPro" id="IPR000924">
    <property type="entry name" value="Glu/Gln-tRNA-synth"/>
</dbReference>
<dbReference type="InterPro" id="IPR049940">
    <property type="entry name" value="GluQ/Sye"/>
</dbReference>
<evidence type="ECO:0000313" key="10">
    <source>
        <dbReference type="Proteomes" id="UP000440694"/>
    </source>
</evidence>
<keyword evidence="5 7" id="KW-0067">ATP-binding</keyword>
<keyword evidence="7" id="KW-0648">Protein biosynthesis</keyword>
<dbReference type="GO" id="GO:0004818">
    <property type="term" value="F:glutamate-tRNA ligase activity"/>
    <property type="evidence" value="ECO:0007669"/>
    <property type="project" value="TreeGrafter"/>
</dbReference>
<dbReference type="AlphaFoldDB" id="A0A6I3KKU2"/>
<dbReference type="Pfam" id="PF00749">
    <property type="entry name" value="tRNA-synt_1c"/>
    <property type="match status" value="1"/>
</dbReference>
<evidence type="ECO:0000256" key="5">
    <source>
        <dbReference type="ARBA" id="ARBA00022840"/>
    </source>
</evidence>
<dbReference type="RefSeq" id="WP_154739424.1">
    <property type="nucleotide sequence ID" value="NZ_WMBQ01000001.1"/>
</dbReference>
<comment type="similarity">
    <text evidence="7">Belongs to the class-I aminoacyl-tRNA synthetase family.</text>
</comment>
<organism evidence="9 10">
    <name type="scientific">Hyphomicrobium album</name>
    <dbReference type="NCBI Taxonomy" id="2665159"/>
    <lineage>
        <taxon>Bacteria</taxon>
        <taxon>Pseudomonadati</taxon>
        <taxon>Pseudomonadota</taxon>
        <taxon>Alphaproteobacteria</taxon>
        <taxon>Hyphomicrobiales</taxon>
        <taxon>Hyphomicrobiaceae</taxon>
        <taxon>Hyphomicrobium</taxon>
    </lineage>
</organism>
<dbReference type="NCBIfam" id="NF004315">
    <property type="entry name" value="PRK05710.1-4"/>
    <property type="match status" value="1"/>
</dbReference>